<keyword evidence="4" id="KW-1185">Reference proteome</keyword>
<feature type="transmembrane region" description="Helical" evidence="1">
    <location>
        <begin position="90"/>
        <end position="108"/>
    </location>
</feature>
<dbReference type="Proteomes" id="UP000309450">
    <property type="component" value="Unassembled WGS sequence"/>
</dbReference>
<dbReference type="AlphaFoldDB" id="A0A4S3MU16"/>
<keyword evidence="1" id="KW-1133">Transmembrane helix</keyword>
<dbReference type="SMART" id="SM00850">
    <property type="entry name" value="LytTR"/>
    <property type="match status" value="1"/>
</dbReference>
<proteinExistence type="predicted"/>
<feature type="transmembrane region" description="Helical" evidence="1">
    <location>
        <begin position="20"/>
        <end position="41"/>
    </location>
</feature>
<evidence type="ECO:0000256" key="1">
    <source>
        <dbReference type="SAM" id="Phobius"/>
    </source>
</evidence>
<evidence type="ECO:0000313" key="3">
    <source>
        <dbReference type="EMBL" id="THD85011.1"/>
    </source>
</evidence>
<dbReference type="GO" id="GO:0003677">
    <property type="term" value="F:DNA binding"/>
    <property type="evidence" value="ECO:0007669"/>
    <property type="project" value="InterPro"/>
</dbReference>
<evidence type="ECO:0000259" key="2">
    <source>
        <dbReference type="PROSITE" id="PS50930"/>
    </source>
</evidence>
<sequence>MFGLSGPFGSFQALDLWPRMAFWAGAALVAVLLGLIVDAFVTEIMGLRGFGRGAMMTSALVTALLTGPLLLVCEQMFGAHLSLMDYSAEFGVFVFCVTLSAAAVRLALKTGNALPDAFTLAEAEPHSTSDPRSPRLLERLPEEVRAEVVSVSVRDHYVDVKTEAGKASLLMRFSDAIAELEGVDGDQVHRSHWVAWNHVTGAERVGNKLAVLMRCGRRIPVSRNHRDKLEERGLI</sequence>
<keyword evidence="1" id="KW-0472">Membrane</keyword>
<protein>
    <submittedName>
        <fullName evidence="3">LytTR family transcriptional regulator</fullName>
    </submittedName>
</protein>
<dbReference type="RefSeq" id="WP_136393388.1">
    <property type="nucleotide sequence ID" value="NZ_SSND01000001.1"/>
</dbReference>
<gene>
    <name evidence="3" type="ORF">E7811_04625</name>
</gene>
<reference evidence="3 4" key="1">
    <citation type="submission" date="2019-04" db="EMBL/GenBank/DDBJ databases">
        <title>Draft genome sequence of Gemmobacter aestuarii sp. nov.</title>
        <authorList>
            <person name="Hameed A."/>
            <person name="Lin S.-Y."/>
            <person name="Shahina M."/>
            <person name="Lai W.-A."/>
            <person name="Young C.-C."/>
        </authorList>
    </citation>
    <scope>NUCLEOTIDE SEQUENCE [LARGE SCALE GENOMIC DNA]</scope>
    <source>
        <strain evidence="3 4">CC-PW-75</strain>
    </source>
</reference>
<dbReference type="PROSITE" id="PS50930">
    <property type="entry name" value="HTH_LYTTR"/>
    <property type="match status" value="1"/>
</dbReference>
<organism evidence="3 4">
    <name type="scientific">Aliigemmobacter aestuarii</name>
    <dbReference type="NCBI Taxonomy" id="1445661"/>
    <lineage>
        <taxon>Bacteria</taxon>
        <taxon>Pseudomonadati</taxon>
        <taxon>Pseudomonadota</taxon>
        <taxon>Alphaproteobacteria</taxon>
        <taxon>Rhodobacterales</taxon>
        <taxon>Paracoccaceae</taxon>
        <taxon>Aliigemmobacter</taxon>
    </lineage>
</organism>
<name>A0A4S3MU16_9RHOB</name>
<feature type="domain" description="HTH LytTR-type" evidence="2">
    <location>
        <begin position="146"/>
        <end position="235"/>
    </location>
</feature>
<evidence type="ECO:0000313" key="4">
    <source>
        <dbReference type="Proteomes" id="UP000309450"/>
    </source>
</evidence>
<feature type="transmembrane region" description="Helical" evidence="1">
    <location>
        <begin position="53"/>
        <end position="70"/>
    </location>
</feature>
<accession>A0A4S3MU16</accession>
<dbReference type="Gene3D" id="2.40.50.1020">
    <property type="entry name" value="LytTr DNA-binding domain"/>
    <property type="match status" value="1"/>
</dbReference>
<dbReference type="Pfam" id="PF04397">
    <property type="entry name" value="LytTR"/>
    <property type="match status" value="1"/>
</dbReference>
<comment type="caution">
    <text evidence="3">The sequence shown here is derived from an EMBL/GenBank/DDBJ whole genome shotgun (WGS) entry which is preliminary data.</text>
</comment>
<keyword evidence="1" id="KW-0812">Transmembrane</keyword>
<dbReference type="InterPro" id="IPR007492">
    <property type="entry name" value="LytTR_DNA-bd_dom"/>
</dbReference>
<dbReference type="EMBL" id="SSND01000001">
    <property type="protein sequence ID" value="THD85011.1"/>
    <property type="molecule type" value="Genomic_DNA"/>
</dbReference>
<dbReference type="OrthoDB" id="7028951at2"/>